<evidence type="ECO:0000313" key="3">
    <source>
        <dbReference type="Proteomes" id="UP000324222"/>
    </source>
</evidence>
<feature type="compositionally biased region" description="Low complexity" evidence="1">
    <location>
        <begin position="48"/>
        <end position="61"/>
    </location>
</feature>
<reference evidence="2 3" key="1">
    <citation type="submission" date="2019-05" db="EMBL/GenBank/DDBJ databases">
        <title>Another draft genome of Portunus trituberculatus and its Hox gene families provides insights of decapod evolution.</title>
        <authorList>
            <person name="Jeong J.-H."/>
            <person name="Song I."/>
            <person name="Kim S."/>
            <person name="Choi T."/>
            <person name="Kim D."/>
            <person name="Ryu S."/>
            <person name="Kim W."/>
        </authorList>
    </citation>
    <scope>NUCLEOTIDE SEQUENCE [LARGE SCALE GENOMIC DNA]</scope>
    <source>
        <tissue evidence="2">Muscle</tissue>
    </source>
</reference>
<dbReference type="Proteomes" id="UP000324222">
    <property type="component" value="Unassembled WGS sequence"/>
</dbReference>
<keyword evidence="3" id="KW-1185">Reference proteome</keyword>
<evidence type="ECO:0000313" key="2">
    <source>
        <dbReference type="EMBL" id="MPC90238.1"/>
    </source>
</evidence>
<proteinExistence type="predicted"/>
<name>A0A5B7JBB5_PORTR</name>
<gene>
    <name evidence="2" type="ORF">E2C01_085214</name>
</gene>
<accession>A0A5B7JBB5</accession>
<comment type="caution">
    <text evidence="2">The sequence shown here is derived from an EMBL/GenBank/DDBJ whole genome shotgun (WGS) entry which is preliminary data.</text>
</comment>
<feature type="region of interest" description="Disordered" evidence="1">
    <location>
        <begin position="38"/>
        <end position="61"/>
    </location>
</feature>
<evidence type="ECO:0000256" key="1">
    <source>
        <dbReference type="SAM" id="MobiDB-lite"/>
    </source>
</evidence>
<dbReference type="AlphaFoldDB" id="A0A5B7JBB5"/>
<protein>
    <submittedName>
        <fullName evidence="2">Uncharacterized protein</fullName>
    </submittedName>
</protein>
<organism evidence="2 3">
    <name type="scientific">Portunus trituberculatus</name>
    <name type="common">Swimming crab</name>
    <name type="synonym">Neptunus trituberculatus</name>
    <dbReference type="NCBI Taxonomy" id="210409"/>
    <lineage>
        <taxon>Eukaryota</taxon>
        <taxon>Metazoa</taxon>
        <taxon>Ecdysozoa</taxon>
        <taxon>Arthropoda</taxon>
        <taxon>Crustacea</taxon>
        <taxon>Multicrustacea</taxon>
        <taxon>Malacostraca</taxon>
        <taxon>Eumalacostraca</taxon>
        <taxon>Eucarida</taxon>
        <taxon>Decapoda</taxon>
        <taxon>Pleocyemata</taxon>
        <taxon>Brachyura</taxon>
        <taxon>Eubrachyura</taxon>
        <taxon>Portunoidea</taxon>
        <taxon>Portunidae</taxon>
        <taxon>Portuninae</taxon>
        <taxon>Portunus</taxon>
    </lineage>
</organism>
<dbReference type="EMBL" id="VSRR010083718">
    <property type="protein sequence ID" value="MPC90238.1"/>
    <property type="molecule type" value="Genomic_DNA"/>
</dbReference>
<sequence>MNTQSSRFDRLTRQFNIHYLACHPLCQIYCHPKFTTSPPGGSVNRRGSISSYASLSPQPSSRQAMLCRSTSCLHAASTMPHKATSNPSPKRHNFLPFKDKLELIRKYEAGIAQCRCSANGCP</sequence>